<feature type="chain" id="PRO_5015626754" description="DUF3551 domain-containing protein" evidence="1">
    <location>
        <begin position="30"/>
        <end position="96"/>
    </location>
</feature>
<protein>
    <recommendedName>
        <fullName evidence="4">DUF3551 domain-containing protein</fullName>
    </recommendedName>
</protein>
<reference evidence="2 3" key="1">
    <citation type="submission" date="2018-03" db="EMBL/GenBank/DDBJ databases">
        <authorList>
            <person name="Gully D."/>
        </authorList>
    </citation>
    <scope>NUCLEOTIDE SEQUENCE [LARGE SCALE GENOMIC DNA]</scope>
    <source>
        <strain evidence="2">ORS3257</strain>
    </source>
</reference>
<name>A0A2U3PW56_9BRAD</name>
<evidence type="ECO:0000313" key="2">
    <source>
        <dbReference type="EMBL" id="SPP93390.1"/>
    </source>
</evidence>
<accession>A0A2U3PW56</accession>
<evidence type="ECO:0008006" key="4">
    <source>
        <dbReference type="Google" id="ProtNLM"/>
    </source>
</evidence>
<dbReference type="RefSeq" id="WP_122406477.1">
    <property type="nucleotide sequence ID" value="NZ_LS398110.1"/>
</dbReference>
<dbReference type="Pfam" id="PF12071">
    <property type="entry name" value="DUF3551"/>
    <property type="match status" value="1"/>
</dbReference>
<proteinExistence type="predicted"/>
<organism evidence="2 3">
    <name type="scientific">Bradyrhizobium vignae</name>
    <dbReference type="NCBI Taxonomy" id="1549949"/>
    <lineage>
        <taxon>Bacteria</taxon>
        <taxon>Pseudomonadati</taxon>
        <taxon>Pseudomonadota</taxon>
        <taxon>Alphaproteobacteria</taxon>
        <taxon>Hyphomicrobiales</taxon>
        <taxon>Nitrobacteraceae</taxon>
        <taxon>Bradyrhizobium</taxon>
    </lineage>
</organism>
<gene>
    <name evidence="2" type="ORF">BRAD3257_2314</name>
</gene>
<dbReference type="EMBL" id="LS398110">
    <property type="protein sequence ID" value="SPP93390.1"/>
    <property type="molecule type" value="Genomic_DNA"/>
</dbReference>
<dbReference type="KEGG" id="bvz:BRAD3257_2314"/>
<keyword evidence="1" id="KW-0732">Signal</keyword>
<dbReference type="Proteomes" id="UP000246085">
    <property type="component" value="Chromosome BRAD3257"/>
</dbReference>
<dbReference type="InterPro" id="IPR021937">
    <property type="entry name" value="DUF3551"/>
</dbReference>
<feature type="signal peptide" evidence="1">
    <location>
        <begin position="1"/>
        <end position="29"/>
    </location>
</feature>
<dbReference type="AlphaFoldDB" id="A0A2U3PW56"/>
<evidence type="ECO:0000256" key="1">
    <source>
        <dbReference type="SAM" id="SignalP"/>
    </source>
</evidence>
<sequence>MTKIIASSSIAAAALAAATFWGTAEPAIANNYEYCRVDYALMTTRICSFDTMEQCLATISGRGGSCTRDPFYETESFAYAPKSTGRRHKHRQASRS</sequence>
<evidence type="ECO:0000313" key="3">
    <source>
        <dbReference type="Proteomes" id="UP000246085"/>
    </source>
</evidence>